<dbReference type="EMBL" id="CATOUU010000564">
    <property type="protein sequence ID" value="CAI9934330.1"/>
    <property type="molecule type" value="Genomic_DNA"/>
</dbReference>
<reference evidence="2" key="1">
    <citation type="submission" date="2023-06" db="EMBL/GenBank/DDBJ databases">
        <authorList>
            <person name="Kurt Z."/>
        </authorList>
    </citation>
    <scope>NUCLEOTIDE SEQUENCE</scope>
</reference>
<evidence type="ECO:0000259" key="1">
    <source>
        <dbReference type="PROSITE" id="PS50081"/>
    </source>
</evidence>
<proteinExistence type="predicted"/>
<dbReference type="PROSITE" id="PS50081">
    <property type="entry name" value="ZF_DAG_PE_2"/>
    <property type="match status" value="1"/>
</dbReference>
<name>A0AA86TYC2_9EUKA</name>
<dbReference type="Proteomes" id="UP001642409">
    <property type="component" value="Unassembled WGS sequence"/>
</dbReference>
<sequence>MKLTFINQQTNDEMSVEIDSETFIRDLLKQIYILPSDIKQKFNLSDTIQELQNPIYYNKSRNAIHPTAVLEQKYNPVEVFAIKNEQSNQSVFESLKNHKLVKKNLMIKEYLLNLISGVKNYDYSKQLTCSWYQCIDCKLKLCKECYKQHETHTCMLSAPLTFGCKCQTIKTDVKIQLSDKIDIFKVQQIVAIVVDYCVNHKRVNSEDNVDIVDILSNNLVLATITAHIFLNSKSLSINDILQTIGNPLLLASDSFLHTILYSKADFKFFFNEIVMLCKQARIQMVHLLNEQLNYLFSKSYDDDDNQHIISFLRMVMTFRDPEVIQECSKLRLSQKLCQNIKKHQNLDKEYLDYYKDLLCICLNVIYQFKNKNSFIFFVNNEPSAFTDIAETLLVLADENLLYLNLNYEETQEFENKISVGLLYHQCMVLLFYQWYVKGINKIQNDDQVEIVLKLIKHVVQWCIHCDKIPKFVMKAGFYTDGQFFVPSIIYRVLQNPVLSRKIQYNDIFIQRPTINEYRRILSPSIMYLMQYCMVINGQVSAMNKIDWDDFCISSFESAESNIIIFEQFMCLRYFQQQNPEIVKELIFAQIAILKPNQSSVFDFFYLLSYTPQLDRSEEFFGKLLHVINKIKPSAHKINTSILSIFFPIHLCYKSLQQSITTKYIKPSQSDDYFMKTFDNFEPALDIIQIESTLERISEQLKTTFLPKCVLQQNDTALKVLTEFKDYIVIISKAIIDEYNNEIKPYSKALAALRVLKQLNIPINQQSFRHSVLNVFLSQQTDNTVQVHKQINVKDRLRALKRDQNTHLAFNSVNTESVKSIDQKNENICIICHGELDETAVLPLTVKNCQVNPDLEICLDFCTHLMHSKCCAQLKYDICSVCRFKYNEVCFFNDLTKLRLIGQNIYLNLKLFIMSVDKQFSQQLVQRKIEQIQYLLKVLNIDQSLDELKEIEPLNFLKFPDSTFQLFQMSQKANCAHCNENAECGNKNECILMCLACQQFYHTRCYADGICCCCCCGSKIMLHLNAMVVTVNQFVIRALYVNEFGQHMHSMFSDQQYLCQKRLAQCIHDIIFHVSNDYQLTKGQVYQLKEDVEYMPGSGDSSQYADDEFYEQLFQEEEQEEEYSENDCY</sequence>
<evidence type="ECO:0000313" key="3">
    <source>
        <dbReference type="EMBL" id="CAL6021237.1"/>
    </source>
</evidence>
<keyword evidence="4" id="KW-1185">Reference proteome</keyword>
<reference evidence="3 4" key="2">
    <citation type="submission" date="2024-07" db="EMBL/GenBank/DDBJ databases">
        <authorList>
            <person name="Akdeniz Z."/>
        </authorList>
    </citation>
    <scope>NUCLEOTIDE SEQUENCE [LARGE SCALE GENOMIC DNA]</scope>
</reference>
<comment type="caution">
    <text evidence="2">The sequence shown here is derived from an EMBL/GenBank/DDBJ whole genome shotgun (WGS) entry which is preliminary data.</text>
</comment>
<feature type="domain" description="Phorbol-ester/DAG-type" evidence="1">
    <location>
        <begin position="960"/>
        <end position="1012"/>
    </location>
</feature>
<protein>
    <recommendedName>
        <fullName evidence="1">Phorbol-ester/DAG-type domain-containing protein</fullName>
    </recommendedName>
</protein>
<evidence type="ECO:0000313" key="2">
    <source>
        <dbReference type="EMBL" id="CAI9934330.1"/>
    </source>
</evidence>
<gene>
    <name evidence="2" type="ORF">HINF_LOCUS21975</name>
    <name evidence="3" type="ORF">HINF_LOCUS28073</name>
</gene>
<dbReference type="EMBL" id="CAXDID020000088">
    <property type="protein sequence ID" value="CAL6021237.1"/>
    <property type="molecule type" value="Genomic_DNA"/>
</dbReference>
<accession>A0AA86TYC2</accession>
<organism evidence="2">
    <name type="scientific">Hexamita inflata</name>
    <dbReference type="NCBI Taxonomy" id="28002"/>
    <lineage>
        <taxon>Eukaryota</taxon>
        <taxon>Metamonada</taxon>
        <taxon>Diplomonadida</taxon>
        <taxon>Hexamitidae</taxon>
        <taxon>Hexamitinae</taxon>
        <taxon>Hexamita</taxon>
    </lineage>
</organism>
<evidence type="ECO:0000313" key="4">
    <source>
        <dbReference type="Proteomes" id="UP001642409"/>
    </source>
</evidence>
<dbReference type="AlphaFoldDB" id="A0AA86TYC2"/>
<dbReference type="InterPro" id="IPR002219">
    <property type="entry name" value="PKC_DAG/PE"/>
</dbReference>